<sequence length="83" mass="9267">MVKSLHTPSYIIFRHVMADARERQGLTQTELANRLGKPQSFVSKYESGERRLDLVEFLVVCAALGVEAAALFNSILGAIHEHK</sequence>
<dbReference type="Proteomes" id="UP000092634">
    <property type="component" value="Unassembled WGS sequence"/>
</dbReference>
<keyword evidence="1" id="KW-0812">Transmembrane</keyword>
<dbReference type="EMBL" id="MAQB02000001">
    <property type="protein sequence ID" value="OFJ47798.1"/>
    <property type="molecule type" value="Genomic_DNA"/>
</dbReference>
<accession>A0A1E8PNB6</accession>
<dbReference type="InterPro" id="IPR010982">
    <property type="entry name" value="Lambda_DNA-bd_dom_sf"/>
</dbReference>
<evidence type="ECO:0000256" key="1">
    <source>
        <dbReference type="SAM" id="Phobius"/>
    </source>
</evidence>
<dbReference type="AlphaFoldDB" id="A0A1E8PNB6"/>
<reference evidence="3 4" key="1">
    <citation type="submission" date="2016-10" db="EMBL/GenBank/DDBJ databases">
        <title>Updated version of Genome Assembly of Janthinobacterium lividum ERGS5:01.</title>
        <authorList>
            <person name="Kumar R."/>
            <person name="Acharya V."/>
            <person name="Singh D."/>
        </authorList>
    </citation>
    <scope>NUCLEOTIDE SEQUENCE [LARGE SCALE GENOMIC DNA]</scope>
    <source>
        <strain evidence="3 4">ERGS5:01</strain>
    </source>
</reference>
<dbReference type="InterPro" id="IPR001387">
    <property type="entry name" value="Cro/C1-type_HTH"/>
</dbReference>
<comment type="caution">
    <text evidence="3">The sequence shown here is derived from an EMBL/GenBank/DDBJ whole genome shotgun (WGS) entry which is preliminary data.</text>
</comment>
<evidence type="ECO:0000259" key="2">
    <source>
        <dbReference type="PROSITE" id="PS50943"/>
    </source>
</evidence>
<feature type="transmembrane region" description="Helical" evidence="1">
    <location>
        <begin position="57"/>
        <end position="79"/>
    </location>
</feature>
<dbReference type="SUPFAM" id="SSF47413">
    <property type="entry name" value="lambda repressor-like DNA-binding domains"/>
    <property type="match status" value="1"/>
</dbReference>
<dbReference type="GO" id="GO:0003677">
    <property type="term" value="F:DNA binding"/>
    <property type="evidence" value="ECO:0007669"/>
    <property type="project" value="InterPro"/>
</dbReference>
<dbReference type="SMART" id="SM00530">
    <property type="entry name" value="HTH_XRE"/>
    <property type="match status" value="1"/>
</dbReference>
<evidence type="ECO:0000313" key="3">
    <source>
        <dbReference type="EMBL" id="OFJ47798.1"/>
    </source>
</evidence>
<keyword evidence="1" id="KW-0472">Membrane</keyword>
<proteinExistence type="predicted"/>
<dbReference type="Gene3D" id="1.10.260.40">
    <property type="entry name" value="lambda repressor-like DNA-binding domains"/>
    <property type="match status" value="1"/>
</dbReference>
<keyword evidence="1" id="KW-1133">Transmembrane helix</keyword>
<dbReference type="Pfam" id="PF01381">
    <property type="entry name" value="HTH_3"/>
    <property type="match status" value="1"/>
</dbReference>
<dbReference type="CDD" id="cd00093">
    <property type="entry name" value="HTH_XRE"/>
    <property type="match status" value="1"/>
</dbReference>
<dbReference type="PROSITE" id="PS50943">
    <property type="entry name" value="HTH_CROC1"/>
    <property type="match status" value="1"/>
</dbReference>
<protein>
    <submittedName>
        <fullName evidence="3">Transcriptional regulator</fullName>
    </submittedName>
</protein>
<feature type="domain" description="HTH cro/C1-type" evidence="2">
    <location>
        <begin position="17"/>
        <end position="71"/>
    </location>
</feature>
<gene>
    <name evidence="3" type="ORF">BA896_001050</name>
</gene>
<evidence type="ECO:0000313" key="4">
    <source>
        <dbReference type="Proteomes" id="UP000092634"/>
    </source>
</evidence>
<organism evidence="3 4">
    <name type="scientific">Janthinobacterium lividum</name>
    <dbReference type="NCBI Taxonomy" id="29581"/>
    <lineage>
        <taxon>Bacteria</taxon>
        <taxon>Pseudomonadati</taxon>
        <taxon>Pseudomonadota</taxon>
        <taxon>Betaproteobacteria</taxon>
        <taxon>Burkholderiales</taxon>
        <taxon>Oxalobacteraceae</taxon>
        <taxon>Janthinobacterium</taxon>
    </lineage>
</organism>
<name>A0A1E8PNB6_9BURK</name>